<name>A0A9D1RNW1_9CORY</name>
<dbReference type="Pfam" id="PF00561">
    <property type="entry name" value="Abhydrolase_1"/>
    <property type="match status" value="1"/>
</dbReference>
<organism evidence="2 3">
    <name type="scientific">Candidatus Corynebacterium avicola</name>
    <dbReference type="NCBI Taxonomy" id="2838527"/>
    <lineage>
        <taxon>Bacteria</taxon>
        <taxon>Bacillati</taxon>
        <taxon>Actinomycetota</taxon>
        <taxon>Actinomycetes</taxon>
        <taxon>Mycobacteriales</taxon>
        <taxon>Corynebacteriaceae</taxon>
        <taxon>Corynebacterium</taxon>
    </lineage>
</organism>
<feature type="domain" description="AB hydrolase-1" evidence="1">
    <location>
        <begin position="48"/>
        <end position="160"/>
    </location>
</feature>
<dbReference type="GO" id="GO:0016042">
    <property type="term" value="P:lipid catabolic process"/>
    <property type="evidence" value="ECO:0007669"/>
    <property type="project" value="InterPro"/>
</dbReference>
<dbReference type="SUPFAM" id="SSF53474">
    <property type="entry name" value="alpha/beta-Hydrolases"/>
    <property type="match status" value="1"/>
</dbReference>
<evidence type="ECO:0000259" key="1">
    <source>
        <dbReference type="Pfam" id="PF00561"/>
    </source>
</evidence>
<dbReference type="InterPro" id="IPR000073">
    <property type="entry name" value="AB_hydrolase_1"/>
</dbReference>
<dbReference type="EMBL" id="DXGC01000043">
    <property type="protein sequence ID" value="HIW90875.1"/>
    <property type="molecule type" value="Genomic_DNA"/>
</dbReference>
<dbReference type="Gene3D" id="3.40.50.1820">
    <property type="entry name" value="alpha/beta hydrolase"/>
    <property type="match status" value="1"/>
</dbReference>
<protein>
    <submittedName>
        <fullName evidence="2">Alpha/beta fold hydrolase</fullName>
    </submittedName>
</protein>
<dbReference type="Proteomes" id="UP000824190">
    <property type="component" value="Unassembled WGS sequence"/>
</dbReference>
<dbReference type="AlphaFoldDB" id="A0A9D1RNW1"/>
<accession>A0A9D1RNW1</accession>
<evidence type="ECO:0000313" key="2">
    <source>
        <dbReference type="EMBL" id="HIW90875.1"/>
    </source>
</evidence>
<dbReference type="PANTHER" id="PTHR32015">
    <property type="entry name" value="FASTING INDUCED LIPASE"/>
    <property type="match status" value="1"/>
</dbReference>
<evidence type="ECO:0000313" key="3">
    <source>
        <dbReference type="Proteomes" id="UP000824190"/>
    </source>
</evidence>
<dbReference type="InterPro" id="IPR002918">
    <property type="entry name" value="Lipase_EstA/Esterase_EstB"/>
</dbReference>
<gene>
    <name evidence="2" type="ORF">H9870_04325</name>
</gene>
<comment type="caution">
    <text evidence="2">The sequence shown here is derived from an EMBL/GenBank/DDBJ whole genome shotgun (WGS) entry which is preliminary data.</text>
</comment>
<dbReference type="PANTHER" id="PTHR32015:SF1">
    <property type="entry name" value="LIPASE"/>
    <property type="match status" value="1"/>
</dbReference>
<reference evidence="2" key="2">
    <citation type="submission" date="2021-04" db="EMBL/GenBank/DDBJ databases">
        <authorList>
            <person name="Gilroy R."/>
        </authorList>
    </citation>
    <scope>NUCLEOTIDE SEQUENCE</scope>
    <source>
        <strain evidence="2">CHK32-1732</strain>
    </source>
</reference>
<reference evidence="2" key="1">
    <citation type="journal article" date="2021" name="PeerJ">
        <title>Extensive microbial diversity within the chicken gut microbiome revealed by metagenomics and culture.</title>
        <authorList>
            <person name="Gilroy R."/>
            <person name="Ravi A."/>
            <person name="Getino M."/>
            <person name="Pursley I."/>
            <person name="Horton D.L."/>
            <person name="Alikhan N.F."/>
            <person name="Baker D."/>
            <person name="Gharbi K."/>
            <person name="Hall N."/>
            <person name="Watson M."/>
            <person name="Adriaenssens E.M."/>
            <person name="Foster-Nyarko E."/>
            <person name="Jarju S."/>
            <person name="Secka A."/>
            <person name="Antonio M."/>
            <person name="Oren A."/>
            <person name="Chaudhuri R.R."/>
            <person name="La Ragione R."/>
            <person name="Hildebrand F."/>
            <person name="Pallen M.J."/>
        </authorList>
    </citation>
    <scope>NUCLEOTIDE SEQUENCE</scope>
    <source>
        <strain evidence="2">CHK32-1732</strain>
    </source>
</reference>
<dbReference type="InterPro" id="IPR029058">
    <property type="entry name" value="AB_hydrolase_fold"/>
</dbReference>
<sequence>MTSSSDATYKPNHRFFLPAFFRSFGSTDKMPNGVNDWDSPMSEEHPVPVVLFHGTWMSSYGTWSLIGPELASRGYRVFAVNYGTNPESFVGRRKCCFGNGALLESQPEVADFIDRVLEATGAEQVDVIGHSQGSAQTRLLVTENDGRFAGGTPKIRNIIGIAGSGHGTSLMGIGTGLVKLRDKLEGKFDLSKLIRAILGQCAEDQVLGSDAVEFINRQGDTVPGVTYTMIGTKYDEIVTPWRVQFLEAGEGATAHNFCVQDDNPTDRSDHLALLYSPRTLDLILERLSDSDTGEDGAYRRSNPMVTGRVLPMLGLIGKAGQVGR</sequence>
<dbReference type="GO" id="GO:0016298">
    <property type="term" value="F:lipase activity"/>
    <property type="evidence" value="ECO:0007669"/>
    <property type="project" value="TreeGrafter"/>
</dbReference>
<keyword evidence="2" id="KW-0378">Hydrolase</keyword>
<proteinExistence type="predicted"/>